<dbReference type="NCBIfam" id="NF033085">
    <property type="entry name" value="bla_class_C"/>
    <property type="match status" value="1"/>
</dbReference>
<evidence type="ECO:0000256" key="3">
    <source>
        <dbReference type="ARBA" id="ARBA00012865"/>
    </source>
</evidence>
<dbReference type="AlphaFoldDB" id="A0A5D9D8P7"/>
<dbReference type="Pfam" id="PF00144">
    <property type="entry name" value="Beta-lactamase"/>
    <property type="match status" value="1"/>
</dbReference>
<keyword evidence="9" id="KW-1185">Reference proteome</keyword>
<dbReference type="Gene3D" id="3.40.710.10">
    <property type="entry name" value="DD-peptidase/beta-lactamase superfamily"/>
    <property type="match status" value="1"/>
</dbReference>
<accession>A0A5D9D8P7</accession>
<dbReference type="GO" id="GO:0008800">
    <property type="term" value="F:beta-lactamase activity"/>
    <property type="evidence" value="ECO:0007669"/>
    <property type="project" value="UniProtKB-UniRule"/>
</dbReference>
<dbReference type="Proteomes" id="UP000324260">
    <property type="component" value="Unassembled WGS sequence"/>
</dbReference>
<dbReference type="GO" id="GO:0030288">
    <property type="term" value="C:outer membrane-bounded periplasmic space"/>
    <property type="evidence" value="ECO:0007669"/>
    <property type="project" value="InterPro"/>
</dbReference>
<evidence type="ECO:0000313" key="9">
    <source>
        <dbReference type="Proteomes" id="UP000324260"/>
    </source>
</evidence>
<protein>
    <recommendedName>
        <fullName evidence="3 6">Beta-lactamase</fullName>
        <ecNumber evidence="3 6">3.5.2.6</ecNumber>
    </recommendedName>
</protein>
<evidence type="ECO:0000256" key="1">
    <source>
        <dbReference type="ARBA" id="ARBA00001526"/>
    </source>
</evidence>
<sequence length="454" mass="49307">MPSCRRCTTPGGISVRPWQTGWHETAARRASYKFNLYQRIEMIDCAAIPACLGCSSSAMPPRAWHRGHRFHQGVPLMSSRLLPLALAVAAGSAQAAADPCNDTTMDQQVETLMTRHDIPGISVAMVDHGKVCVSHYGVASRDTGAVVDDATLFEIGSVSKTFTSVLAAWVHQQGGFKWNDTVASIEPDFDGSPIGEVSMIELATYTAGGLPLQFPEGVTAHDVHDYYASWQPEYSPGTQRLYSNPSIGLFGELAARSRDITFEALMQKHVLPALGLEHTWLEVPEGRARHYAQGYNRDNEPVRVNPGAMDAQAYGIKTTALDLARFVQANIDAHQRDDSISRVLLETQHGYAAVGDMQQGLGWESYALPVTLDTLQAGTTSEMALSPQPASLLGTEGDPQPQRWYHKTGSTGGFGAYAAYMPAREQGIVILANKGYPNGKRVEAAWHILTSPDP</sequence>
<evidence type="ECO:0000259" key="7">
    <source>
        <dbReference type="Pfam" id="PF00144"/>
    </source>
</evidence>
<dbReference type="GO" id="GO:0046677">
    <property type="term" value="P:response to antibiotic"/>
    <property type="evidence" value="ECO:0007669"/>
    <property type="project" value="UniProtKB-UniRule"/>
</dbReference>
<evidence type="ECO:0000313" key="8">
    <source>
        <dbReference type="EMBL" id="TZG38945.1"/>
    </source>
</evidence>
<dbReference type="InterPro" id="IPR050491">
    <property type="entry name" value="AmpC-like"/>
</dbReference>
<dbReference type="PANTHER" id="PTHR46825">
    <property type="entry name" value="D-ALANYL-D-ALANINE-CARBOXYPEPTIDASE/ENDOPEPTIDASE AMPH"/>
    <property type="match status" value="1"/>
</dbReference>
<dbReference type="InterPro" id="IPR058136">
    <property type="entry name" value="AmpC"/>
</dbReference>
<reference evidence="8 9" key="1">
    <citation type="submission" date="2019-08" db="EMBL/GenBank/DDBJ databases">
        <title>Draft Genome Sequence of Halomonas eurihalina Isolated from Preserved Hide-surface.</title>
        <authorList>
            <person name="Hussain S.A."/>
            <person name="Xu A."/>
            <person name="Sarker M."/>
            <person name="Sommers C."/>
        </authorList>
    </citation>
    <scope>NUCLEOTIDE SEQUENCE [LARGE SCALE GENOMIC DNA]</scope>
    <source>
        <strain evidence="8 9">MS1</strain>
    </source>
</reference>
<name>A0A5D9D8P7_HALER</name>
<comment type="catalytic activity">
    <reaction evidence="1 6">
        <text>a beta-lactam + H2O = a substituted beta-amino acid</text>
        <dbReference type="Rhea" id="RHEA:20401"/>
        <dbReference type="ChEBI" id="CHEBI:15377"/>
        <dbReference type="ChEBI" id="CHEBI:35627"/>
        <dbReference type="ChEBI" id="CHEBI:140347"/>
        <dbReference type="EC" id="3.5.2.6"/>
    </reaction>
</comment>
<dbReference type="InterPro" id="IPR001586">
    <property type="entry name" value="Beta-lactam_class-C_AS"/>
</dbReference>
<dbReference type="InterPro" id="IPR012338">
    <property type="entry name" value="Beta-lactam/transpept-like"/>
</dbReference>
<dbReference type="PROSITE" id="PS00336">
    <property type="entry name" value="BETA_LACTAMASE_C"/>
    <property type="match status" value="1"/>
</dbReference>
<dbReference type="SUPFAM" id="SSF56601">
    <property type="entry name" value="beta-lactamase/transpeptidase-like"/>
    <property type="match status" value="1"/>
</dbReference>
<feature type="domain" description="Beta-lactamase-related" evidence="7">
    <location>
        <begin position="106"/>
        <end position="448"/>
    </location>
</feature>
<dbReference type="EC" id="3.5.2.6" evidence="3 6"/>
<gene>
    <name evidence="8" type="ORF">FZZ93_11660</name>
</gene>
<keyword evidence="4 6" id="KW-0378">Hydrolase</keyword>
<evidence type="ECO:0000256" key="4">
    <source>
        <dbReference type="ARBA" id="ARBA00022801"/>
    </source>
</evidence>
<organism evidence="8 9">
    <name type="scientific">Halomonas eurihalina</name>
    <dbReference type="NCBI Taxonomy" id="42566"/>
    <lineage>
        <taxon>Bacteria</taxon>
        <taxon>Pseudomonadati</taxon>
        <taxon>Pseudomonadota</taxon>
        <taxon>Gammaproteobacteria</taxon>
        <taxon>Oceanospirillales</taxon>
        <taxon>Halomonadaceae</taxon>
        <taxon>Halomonas</taxon>
    </lineage>
</organism>
<evidence type="ECO:0000256" key="2">
    <source>
        <dbReference type="ARBA" id="ARBA00007840"/>
    </source>
</evidence>
<comment type="similarity">
    <text evidence="2 6">Belongs to the class-C beta-lactamase family.</text>
</comment>
<evidence type="ECO:0000256" key="5">
    <source>
        <dbReference type="ARBA" id="ARBA00023251"/>
    </source>
</evidence>
<keyword evidence="5 6" id="KW-0046">Antibiotic resistance</keyword>
<dbReference type="EMBL" id="VTPU01000010">
    <property type="protein sequence ID" value="TZG38945.1"/>
    <property type="molecule type" value="Genomic_DNA"/>
</dbReference>
<dbReference type="InterPro" id="IPR001466">
    <property type="entry name" value="Beta-lactam-related"/>
</dbReference>
<dbReference type="PANTHER" id="PTHR46825:SF8">
    <property type="entry name" value="BETA-LACTAMASE-RELATED"/>
    <property type="match status" value="1"/>
</dbReference>
<proteinExistence type="inferred from homology"/>
<comment type="caution">
    <text evidence="8">The sequence shown here is derived from an EMBL/GenBank/DDBJ whole genome shotgun (WGS) entry which is preliminary data.</text>
</comment>
<dbReference type="GO" id="GO:0017001">
    <property type="term" value="P:antibiotic catabolic process"/>
    <property type="evidence" value="ECO:0007669"/>
    <property type="project" value="InterPro"/>
</dbReference>
<evidence type="ECO:0000256" key="6">
    <source>
        <dbReference type="RuleBase" id="RU361140"/>
    </source>
</evidence>
<dbReference type="OrthoDB" id="5377431at2"/>